<sequence length="63" mass="6946">MPIKDAQIPNKAQSSVLAWPGWAQDAGEWWWGEMNGAGKGDKDVDIDGLGHRPATSVTEQRRK</sequence>
<proteinExistence type="predicted"/>
<dbReference type="Proteomes" id="UP000001292">
    <property type="component" value="Unassembled WGS sequence"/>
</dbReference>
<dbReference type="HOGENOM" id="CLU_2888157_0_0_1"/>
<dbReference type="EMBL" id="CH480847">
    <property type="protein sequence ID" value="EDW51091.1"/>
    <property type="molecule type" value="Genomic_DNA"/>
</dbReference>
<evidence type="ECO:0000313" key="2">
    <source>
        <dbReference type="EMBL" id="EDW51091.1"/>
    </source>
</evidence>
<organism evidence="3">
    <name type="scientific">Drosophila sechellia</name>
    <name type="common">Fruit fly</name>
    <dbReference type="NCBI Taxonomy" id="7238"/>
    <lineage>
        <taxon>Eukaryota</taxon>
        <taxon>Metazoa</taxon>
        <taxon>Ecdysozoa</taxon>
        <taxon>Arthropoda</taxon>
        <taxon>Hexapoda</taxon>
        <taxon>Insecta</taxon>
        <taxon>Pterygota</taxon>
        <taxon>Neoptera</taxon>
        <taxon>Endopterygota</taxon>
        <taxon>Diptera</taxon>
        <taxon>Brachycera</taxon>
        <taxon>Muscomorpha</taxon>
        <taxon>Ephydroidea</taxon>
        <taxon>Drosophilidae</taxon>
        <taxon>Drosophila</taxon>
        <taxon>Sophophora</taxon>
    </lineage>
</organism>
<evidence type="ECO:0000256" key="1">
    <source>
        <dbReference type="SAM" id="MobiDB-lite"/>
    </source>
</evidence>
<keyword evidence="3" id="KW-1185">Reference proteome</keyword>
<protein>
    <submittedName>
        <fullName evidence="2">GM11998</fullName>
    </submittedName>
</protein>
<gene>
    <name evidence="2" type="primary">Dsec\GM11998</name>
    <name evidence="2" type="ORF">Dsec_GM11998</name>
</gene>
<feature type="region of interest" description="Disordered" evidence="1">
    <location>
        <begin position="33"/>
        <end position="63"/>
    </location>
</feature>
<evidence type="ECO:0000313" key="3">
    <source>
        <dbReference type="Proteomes" id="UP000001292"/>
    </source>
</evidence>
<accession>B4IJB2</accession>
<dbReference type="AlphaFoldDB" id="B4IJB2"/>
<name>B4IJB2_DROSE</name>
<reference evidence="2 3" key="1">
    <citation type="journal article" date="2007" name="Nature">
        <title>Evolution of genes and genomes on the Drosophila phylogeny.</title>
        <authorList>
            <consortium name="Drosophila 12 Genomes Consortium"/>
            <person name="Clark A.G."/>
            <person name="Eisen M.B."/>
            <person name="Smith D.R."/>
            <person name="Bergman C.M."/>
            <person name="Oliver B."/>
            <person name="Markow T.A."/>
            <person name="Kaufman T.C."/>
            <person name="Kellis M."/>
            <person name="Gelbart W."/>
            <person name="Iyer V.N."/>
            <person name="Pollard D.A."/>
            <person name="Sackton T.B."/>
            <person name="Larracuente A.M."/>
            <person name="Singh N.D."/>
            <person name="Abad J.P."/>
            <person name="Abt D.N."/>
            <person name="Adryan B."/>
            <person name="Aguade M."/>
            <person name="Akashi H."/>
            <person name="Anderson W.W."/>
            <person name="Aquadro C.F."/>
            <person name="Ardell D.H."/>
            <person name="Arguello R."/>
            <person name="Artieri C.G."/>
            <person name="Barbash D.A."/>
            <person name="Barker D."/>
            <person name="Barsanti P."/>
            <person name="Batterham P."/>
            <person name="Batzoglou S."/>
            <person name="Begun D."/>
            <person name="Bhutkar A."/>
            <person name="Blanco E."/>
            <person name="Bosak S.A."/>
            <person name="Bradley R.K."/>
            <person name="Brand A.D."/>
            <person name="Brent M.R."/>
            <person name="Brooks A.N."/>
            <person name="Brown R.H."/>
            <person name="Butlin R.K."/>
            <person name="Caggese C."/>
            <person name="Calvi B.R."/>
            <person name="Bernardo de Carvalho A."/>
            <person name="Caspi A."/>
            <person name="Castrezana S."/>
            <person name="Celniker S.E."/>
            <person name="Chang J.L."/>
            <person name="Chapple C."/>
            <person name="Chatterji S."/>
            <person name="Chinwalla A."/>
            <person name="Civetta A."/>
            <person name="Clifton S.W."/>
            <person name="Comeron J.M."/>
            <person name="Costello J.C."/>
            <person name="Coyne J.A."/>
            <person name="Daub J."/>
            <person name="David R.G."/>
            <person name="Delcher A.L."/>
            <person name="Delehaunty K."/>
            <person name="Do C.B."/>
            <person name="Ebling H."/>
            <person name="Edwards K."/>
            <person name="Eickbush T."/>
            <person name="Evans J.D."/>
            <person name="Filipski A."/>
            <person name="Findeiss S."/>
            <person name="Freyhult E."/>
            <person name="Fulton L."/>
            <person name="Fulton R."/>
            <person name="Garcia A.C."/>
            <person name="Gardiner A."/>
            <person name="Garfield D.A."/>
            <person name="Garvin B.E."/>
            <person name="Gibson G."/>
            <person name="Gilbert D."/>
            <person name="Gnerre S."/>
            <person name="Godfrey J."/>
            <person name="Good R."/>
            <person name="Gotea V."/>
            <person name="Gravely B."/>
            <person name="Greenberg A.J."/>
            <person name="Griffiths-Jones S."/>
            <person name="Gross S."/>
            <person name="Guigo R."/>
            <person name="Gustafson E.A."/>
            <person name="Haerty W."/>
            <person name="Hahn M.W."/>
            <person name="Halligan D.L."/>
            <person name="Halpern A.L."/>
            <person name="Halter G.M."/>
            <person name="Han M.V."/>
            <person name="Heger A."/>
            <person name="Hillier L."/>
            <person name="Hinrichs A.S."/>
            <person name="Holmes I."/>
            <person name="Hoskins R.A."/>
            <person name="Hubisz M.J."/>
            <person name="Hultmark D."/>
            <person name="Huntley M.A."/>
            <person name="Jaffe D.B."/>
            <person name="Jagadeeshan S."/>
            <person name="Jeck W.R."/>
            <person name="Johnson J."/>
            <person name="Jones C.D."/>
            <person name="Jordan W.C."/>
            <person name="Karpen G.H."/>
            <person name="Kataoka E."/>
            <person name="Keightley P.D."/>
            <person name="Kheradpour P."/>
            <person name="Kirkness E.F."/>
            <person name="Koerich L.B."/>
            <person name="Kristiansen K."/>
            <person name="Kudrna D."/>
            <person name="Kulathinal R.J."/>
            <person name="Kumar S."/>
            <person name="Kwok R."/>
            <person name="Lander E."/>
            <person name="Langley C.H."/>
            <person name="Lapoint R."/>
            <person name="Lazzaro B.P."/>
            <person name="Lee S.J."/>
            <person name="Levesque L."/>
            <person name="Li R."/>
            <person name="Lin C.F."/>
            <person name="Lin M.F."/>
            <person name="Lindblad-Toh K."/>
            <person name="Llopart A."/>
            <person name="Long M."/>
            <person name="Low L."/>
            <person name="Lozovsky E."/>
            <person name="Lu J."/>
            <person name="Luo M."/>
            <person name="Machado C.A."/>
            <person name="Makalowski W."/>
            <person name="Marzo M."/>
            <person name="Matsuda M."/>
            <person name="Matzkin L."/>
            <person name="McAllister B."/>
            <person name="McBride C.S."/>
            <person name="McKernan B."/>
            <person name="McKernan K."/>
            <person name="Mendez-Lago M."/>
            <person name="Minx P."/>
            <person name="Mollenhauer M.U."/>
            <person name="Montooth K."/>
            <person name="Mount S.M."/>
            <person name="Mu X."/>
            <person name="Myers E."/>
            <person name="Negre B."/>
            <person name="Newfeld S."/>
            <person name="Nielsen R."/>
            <person name="Noor M.A."/>
            <person name="O'Grady P."/>
            <person name="Pachter L."/>
            <person name="Papaceit M."/>
            <person name="Parisi M.J."/>
            <person name="Parisi M."/>
            <person name="Parts L."/>
            <person name="Pedersen J.S."/>
            <person name="Pesole G."/>
            <person name="Phillippy A.M."/>
            <person name="Ponting C.P."/>
            <person name="Pop M."/>
            <person name="Porcelli D."/>
            <person name="Powell J.R."/>
            <person name="Prohaska S."/>
            <person name="Pruitt K."/>
            <person name="Puig M."/>
            <person name="Quesneville H."/>
            <person name="Ram K.R."/>
            <person name="Rand D."/>
            <person name="Rasmussen M.D."/>
            <person name="Reed L.K."/>
            <person name="Reenan R."/>
            <person name="Reily A."/>
            <person name="Remington K.A."/>
            <person name="Rieger T.T."/>
            <person name="Ritchie M.G."/>
            <person name="Robin C."/>
            <person name="Rogers Y.H."/>
            <person name="Rohde C."/>
            <person name="Rozas J."/>
            <person name="Rubenfield M.J."/>
            <person name="Ruiz A."/>
            <person name="Russo S."/>
            <person name="Salzberg S.L."/>
            <person name="Sanchez-Gracia A."/>
            <person name="Saranga D.J."/>
            <person name="Sato H."/>
            <person name="Schaeffer S.W."/>
            <person name="Schatz M.C."/>
            <person name="Schlenke T."/>
            <person name="Schwartz R."/>
            <person name="Segarra C."/>
            <person name="Singh R.S."/>
            <person name="Sirot L."/>
            <person name="Sirota M."/>
            <person name="Sisneros N.B."/>
            <person name="Smith C.D."/>
            <person name="Smith T.F."/>
            <person name="Spieth J."/>
            <person name="Stage D.E."/>
            <person name="Stark A."/>
            <person name="Stephan W."/>
            <person name="Strausberg R.L."/>
            <person name="Strempel S."/>
            <person name="Sturgill D."/>
            <person name="Sutton G."/>
            <person name="Sutton G.G."/>
            <person name="Tao W."/>
            <person name="Teichmann S."/>
            <person name="Tobari Y.N."/>
            <person name="Tomimura Y."/>
            <person name="Tsolas J.M."/>
            <person name="Valente V.L."/>
            <person name="Venter E."/>
            <person name="Venter J.C."/>
            <person name="Vicario S."/>
            <person name="Vieira F.G."/>
            <person name="Vilella A.J."/>
            <person name="Villasante A."/>
            <person name="Walenz B."/>
            <person name="Wang J."/>
            <person name="Wasserman M."/>
            <person name="Watts T."/>
            <person name="Wilson D."/>
            <person name="Wilson R.K."/>
            <person name="Wing R.A."/>
            <person name="Wolfner M.F."/>
            <person name="Wong A."/>
            <person name="Wong G.K."/>
            <person name="Wu C.I."/>
            <person name="Wu G."/>
            <person name="Yamamoto D."/>
            <person name="Yang H.P."/>
            <person name="Yang S.P."/>
            <person name="Yorke J.A."/>
            <person name="Yoshida K."/>
            <person name="Zdobnov E."/>
            <person name="Zhang P."/>
            <person name="Zhang Y."/>
            <person name="Zimin A.V."/>
            <person name="Baldwin J."/>
            <person name="Abdouelleil A."/>
            <person name="Abdulkadir J."/>
            <person name="Abebe A."/>
            <person name="Abera B."/>
            <person name="Abreu J."/>
            <person name="Acer S.C."/>
            <person name="Aftuck L."/>
            <person name="Alexander A."/>
            <person name="An P."/>
            <person name="Anderson E."/>
            <person name="Anderson S."/>
            <person name="Arachi H."/>
            <person name="Azer M."/>
            <person name="Bachantsang P."/>
            <person name="Barry A."/>
            <person name="Bayul T."/>
            <person name="Berlin A."/>
            <person name="Bessette D."/>
            <person name="Bloom T."/>
            <person name="Blye J."/>
            <person name="Boguslavskiy L."/>
            <person name="Bonnet C."/>
            <person name="Boukhgalter B."/>
            <person name="Bourzgui I."/>
            <person name="Brown A."/>
            <person name="Cahill P."/>
            <person name="Channer S."/>
            <person name="Cheshatsang Y."/>
            <person name="Chuda L."/>
            <person name="Citroen M."/>
            <person name="Collymore A."/>
            <person name="Cooke P."/>
            <person name="Costello M."/>
            <person name="D'Aco K."/>
            <person name="Daza R."/>
            <person name="De Haan G."/>
            <person name="DeGray S."/>
            <person name="DeMaso C."/>
            <person name="Dhargay N."/>
            <person name="Dooley K."/>
            <person name="Dooley E."/>
            <person name="Doricent M."/>
            <person name="Dorje P."/>
            <person name="Dorjee K."/>
            <person name="Dupes A."/>
            <person name="Elong R."/>
            <person name="Falk J."/>
            <person name="Farina A."/>
            <person name="Faro S."/>
            <person name="Ferguson D."/>
            <person name="Fisher S."/>
            <person name="Foley C.D."/>
            <person name="Franke A."/>
            <person name="Friedrich D."/>
            <person name="Gadbois L."/>
            <person name="Gearin G."/>
            <person name="Gearin C.R."/>
            <person name="Giannoukos G."/>
            <person name="Goode T."/>
            <person name="Graham J."/>
            <person name="Grandbois E."/>
            <person name="Grewal S."/>
            <person name="Gyaltsen K."/>
            <person name="Hafez N."/>
            <person name="Hagos B."/>
            <person name="Hall J."/>
            <person name="Henson C."/>
            <person name="Hollinger A."/>
            <person name="Honan T."/>
            <person name="Huard M.D."/>
            <person name="Hughes L."/>
            <person name="Hurhula B."/>
            <person name="Husby M.E."/>
            <person name="Kamat A."/>
            <person name="Kanga B."/>
            <person name="Kashin S."/>
            <person name="Khazanovich D."/>
            <person name="Kisner P."/>
            <person name="Lance K."/>
            <person name="Lara M."/>
            <person name="Lee W."/>
            <person name="Lennon N."/>
            <person name="Letendre F."/>
            <person name="LeVine R."/>
            <person name="Lipovsky A."/>
            <person name="Liu X."/>
            <person name="Liu J."/>
            <person name="Liu S."/>
            <person name="Lokyitsang T."/>
            <person name="Lokyitsang Y."/>
            <person name="Lubonja R."/>
            <person name="Lui A."/>
            <person name="MacDonald P."/>
            <person name="Magnisalis V."/>
            <person name="Maru K."/>
            <person name="Matthews C."/>
            <person name="McCusker W."/>
            <person name="McDonough S."/>
            <person name="Mehta T."/>
            <person name="Meldrim J."/>
            <person name="Meneus L."/>
            <person name="Mihai O."/>
            <person name="Mihalev A."/>
            <person name="Mihova T."/>
            <person name="Mittelman R."/>
            <person name="Mlenga V."/>
            <person name="Montmayeur A."/>
            <person name="Mulrain L."/>
            <person name="Navidi A."/>
            <person name="Naylor J."/>
            <person name="Negash T."/>
            <person name="Nguyen T."/>
            <person name="Nguyen N."/>
            <person name="Nicol R."/>
            <person name="Norbu C."/>
            <person name="Norbu N."/>
            <person name="Novod N."/>
            <person name="O'Neill B."/>
            <person name="Osman S."/>
            <person name="Markiewicz E."/>
            <person name="Oyono O.L."/>
            <person name="Patti C."/>
            <person name="Phunkhang P."/>
            <person name="Pierre F."/>
            <person name="Priest M."/>
            <person name="Raghuraman S."/>
            <person name="Rege F."/>
            <person name="Reyes R."/>
            <person name="Rise C."/>
            <person name="Rogov P."/>
            <person name="Ross K."/>
            <person name="Ryan E."/>
            <person name="Settipalli S."/>
            <person name="Shea T."/>
            <person name="Sherpa N."/>
            <person name="Shi L."/>
            <person name="Shih D."/>
            <person name="Sparrow T."/>
            <person name="Spaulding J."/>
            <person name="Stalker J."/>
            <person name="Stange-Thomann N."/>
            <person name="Stavropoulos S."/>
            <person name="Stone C."/>
            <person name="Strader C."/>
            <person name="Tesfaye S."/>
            <person name="Thomson T."/>
            <person name="Thoulutsang Y."/>
            <person name="Thoulutsang D."/>
            <person name="Topham K."/>
            <person name="Topping I."/>
            <person name="Tsamla T."/>
            <person name="Vassiliev H."/>
            <person name="Vo A."/>
            <person name="Wangchuk T."/>
            <person name="Wangdi T."/>
            <person name="Weiand M."/>
            <person name="Wilkinson J."/>
            <person name="Wilson A."/>
            <person name="Yadav S."/>
            <person name="Young G."/>
            <person name="Yu Q."/>
            <person name="Zembek L."/>
            <person name="Zhong D."/>
            <person name="Zimmer A."/>
            <person name="Zwirko Z."/>
            <person name="Jaffe D.B."/>
            <person name="Alvarez P."/>
            <person name="Brockman W."/>
            <person name="Butler J."/>
            <person name="Chin C."/>
            <person name="Gnerre S."/>
            <person name="Grabherr M."/>
            <person name="Kleber M."/>
            <person name="Mauceli E."/>
            <person name="MacCallum I."/>
        </authorList>
    </citation>
    <scope>NUCLEOTIDE SEQUENCE [LARGE SCALE GENOMIC DNA]</scope>
    <source>
        <strain evidence="3">Rob3c / Tucson 14021-0248.25</strain>
    </source>
</reference>
<feature type="compositionally biased region" description="Basic and acidic residues" evidence="1">
    <location>
        <begin position="39"/>
        <end position="50"/>
    </location>
</feature>